<organism evidence="5 6">
    <name type="scientific">Virgibacillus massiliensis</name>
    <dbReference type="NCBI Taxonomy" id="1462526"/>
    <lineage>
        <taxon>Bacteria</taxon>
        <taxon>Bacillati</taxon>
        <taxon>Bacillota</taxon>
        <taxon>Bacilli</taxon>
        <taxon>Bacillales</taxon>
        <taxon>Bacillaceae</taxon>
        <taxon>Virgibacillus</taxon>
    </lineage>
</organism>
<comment type="caution">
    <text evidence="5">The sequence shown here is derived from an EMBL/GenBank/DDBJ whole genome shotgun (WGS) entry which is preliminary data.</text>
</comment>
<dbReference type="GO" id="GO:0003677">
    <property type="term" value="F:DNA binding"/>
    <property type="evidence" value="ECO:0007669"/>
    <property type="project" value="UniProtKB-KW"/>
</dbReference>
<dbReference type="InterPro" id="IPR000835">
    <property type="entry name" value="HTH_MarR-typ"/>
</dbReference>
<evidence type="ECO:0000313" key="6">
    <source>
        <dbReference type="Proteomes" id="UP000028875"/>
    </source>
</evidence>
<evidence type="ECO:0000313" key="5">
    <source>
        <dbReference type="EMBL" id="CDQ40924.1"/>
    </source>
</evidence>
<dbReference type="RefSeq" id="WP_021288606.1">
    <property type="nucleotide sequence ID" value="NZ_BNER01000007.1"/>
</dbReference>
<dbReference type="GO" id="GO:0003700">
    <property type="term" value="F:DNA-binding transcription factor activity"/>
    <property type="evidence" value="ECO:0007669"/>
    <property type="project" value="InterPro"/>
</dbReference>
<dbReference type="eggNOG" id="COG1846">
    <property type="taxonomic scope" value="Bacteria"/>
</dbReference>
<sequence length="152" mass="17110">MIIDNTLKEKKEDASLKLFVVLSKAYRTIMEQVEADIQSRGLNLTDFAVLELLYHKGAQPLKSIGEKILLTSGSITYVINKLENKRLLTRIPNAEDRRVTFAEITESGADLLQTIFPGHWERIEEITAGLNDAEKEIAIDLLKKLGTSIRSL</sequence>
<evidence type="ECO:0000256" key="2">
    <source>
        <dbReference type="ARBA" id="ARBA00023125"/>
    </source>
</evidence>
<dbReference type="Gene3D" id="1.10.10.10">
    <property type="entry name" value="Winged helix-like DNA-binding domain superfamily/Winged helix DNA-binding domain"/>
    <property type="match status" value="1"/>
</dbReference>
<dbReference type="InterPro" id="IPR039422">
    <property type="entry name" value="MarR/SlyA-like"/>
</dbReference>
<name>A0A024QEK8_9BACI</name>
<keyword evidence="6" id="KW-1185">Reference proteome</keyword>
<dbReference type="OrthoDB" id="9799747at2"/>
<keyword evidence="2" id="KW-0238">DNA-binding</keyword>
<gene>
    <name evidence="5" type="primary">mhqR_1</name>
    <name evidence="5" type="ORF">BN990_03272</name>
</gene>
<feature type="domain" description="HTH marR-type" evidence="4">
    <location>
        <begin position="15"/>
        <end position="147"/>
    </location>
</feature>
<reference evidence="6" key="2">
    <citation type="submission" date="2014-05" db="EMBL/GenBank/DDBJ databases">
        <title>Draft genome sequence of Virgibacillus massiliensis Vm-5.</title>
        <authorList>
            <person name="Khelaifia S."/>
            <person name="Croce O."/>
            <person name="Lagier J.C."/>
            <person name="Raoult D."/>
        </authorList>
    </citation>
    <scope>NUCLEOTIDE SEQUENCE [LARGE SCALE GENOMIC DNA]</scope>
    <source>
        <strain evidence="6">Vm-5</strain>
    </source>
</reference>
<dbReference type="AlphaFoldDB" id="A0A024QEK8"/>
<dbReference type="STRING" id="1462526.BN990_03272"/>
<dbReference type="PANTHER" id="PTHR33164:SF56">
    <property type="entry name" value="HTH-TYPE TRANSCRIPTIONAL REGULATOR MHQR"/>
    <property type="match status" value="1"/>
</dbReference>
<keyword evidence="3" id="KW-0804">Transcription</keyword>
<proteinExistence type="predicted"/>
<dbReference type="Proteomes" id="UP000028875">
    <property type="component" value="Unassembled WGS sequence"/>
</dbReference>
<evidence type="ECO:0000256" key="3">
    <source>
        <dbReference type="ARBA" id="ARBA00023163"/>
    </source>
</evidence>
<dbReference type="EMBL" id="CCDP010000002">
    <property type="protein sequence ID" value="CDQ40924.1"/>
    <property type="molecule type" value="Genomic_DNA"/>
</dbReference>
<dbReference type="SMART" id="SM00347">
    <property type="entry name" value="HTH_MARR"/>
    <property type="match status" value="1"/>
</dbReference>
<dbReference type="InterPro" id="IPR036390">
    <property type="entry name" value="WH_DNA-bd_sf"/>
</dbReference>
<accession>A0A024QEK8</accession>
<dbReference type="Pfam" id="PF01047">
    <property type="entry name" value="MarR"/>
    <property type="match status" value="1"/>
</dbReference>
<dbReference type="GO" id="GO:0006950">
    <property type="term" value="P:response to stress"/>
    <property type="evidence" value="ECO:0007669"/>
    <property type="project" value="TreeGrafter"/>
</dbReference>
<dbReference type="PROSITE" id="PS50995">
    <property type="entry name" value="HTH_MARR_2"/>
    <property type="match status" value="1"/>
</dbReference>
<dbReference type="PANTHER" id="PTHR33164">
    <property type="entry name" value="TRANSCRIPTIONAL REGULATOR, MARR FAMILY"/>
    <property type="match status" value="1"/>
</dbReference>
<reference evidence="5 6" key="1">
    <citation type="submission" date="2014-03" db="EMBL/GenBank/DDBJ databases">
        <authorList>
            <person name="Urmite Genomes U."/>
        </authorList>
    </citation>
    <scope>NUCLEOTIDE SEQUENCE [LARGE SCALE GENOMIC DNA]</scope>
    <source>
        <strain evidence="5 6">Vm-5</strain>
    </source>
</reference>
<protein>
    <submittedName>
        <fullName evidence="5">HTH-type transcriptional regulator MhqR</fullName>
    </submittedName>
</protein>
<keyword evidence="1" id="KW-0805">Transcription regulation</keyword>
<evidence type="ECO:0000256" key="1">
    <source>
        <dbReference type="ARBA" id="ARBA00023015"/>
    </source>
</evidence>
<evidence type="ECO:0000259" key="4">
    <source>
        <dbReference type="PROSITE" id="PS50995"/>
    </source>
</evidence>
<dbReference type="InterPro" id="IPR036388">
    <property type="entry name" value="WH-like_DNA-bd_sf"/>
</dbReference>
<dbReference type="SUPFAM" id="SSF46785">
    <property type="entry name" value="Winged helix' DNA-binding domain"/>
    <property type="match status" value="1"/>
</dbReference>
<dbReference type="PRINTS" id="PR00598">
    <property type="entry name" value="HTHMARR"/>
</dbReference>